<name>A0ABY7TPX7_9SPHN</name>
<reference evidence="5 6" key="1">
    <citation type="submission" date="2023-02" db="EMBL/GenBank/DDBJ databases">
        <title>Genome sequence of Sphingomonas naphthae.</title>
        <authorList>
            <person name="Kim S."/>
            <person name="Heo J."/>
            <person name="Kwon S.-W."/>
        </authorList>
    </citation>
    <scope>NUCLEOTIDE SEQUENCE [LARGE SCALE GENOMIC DNA]</scope>
    <source>
        <strain evidence="5 6">KACC 18716</strain>
    </source>
</reference>
<keyword evidence="3" id="KW-0812">Transmembrane</keyword>
<feature type="transmembrane region" description="Helical" evidence="3">
    <location>
        <begin position="272"/>
        <end position="293"/>
    </location>
</feature>
<dbReference type="InterPro" id="IPR003362">
    <property type="entry name" value="Bact_transf"/>
</dbReference>
<evidence type="ECO:0000313" key="6">
    <source>
        <dbReference type="Proteomes" id="UP001220395"/>
    </source>
</evidence>
<comment type="similarity">
    <text evidence="1">Belongs to the bacterial sugar transferase family.</text>
</comment>
<organism evidence="5 6">
    <name type="scientific">Sphingomonas naphthae</name>
    <dbReference type="NCBI Taxonomy" id="1813468"/>
    <lineage>
        <taxon>Bacteria</taxon>
        <taxon>Pseudomonadati</taxon>
        <taxon>Pseudomonadota</taxon>
        <taxon>Alphaproteobacteria</taxon>
        <taxon>Sphingomonadales</taxon>
        <taxon>Sphingomonadaceae</taxon>
        <taxon>Sphingomonas</taxon>
    </lineage>
</organism>
<keyword evidence="5" id="KW-0808">Transferase</keyword>
<evidence type="ECO:0000256" key="3">
    <source>
        <dbReference type="SAM" id="Phobius"/>
    </source>
</evidence>
<evidence type="ECO:0000256" key="1">
    <source>
        <dbReference type="ARBA" id="ARBA00006464"/>
    </source>
</evidence>
<feature type="transmembrane region" description="Helical" evidence="3">
    <location>
        <begin position="123"/>
        <end position="145"/>
    </location>
</feature>
<dbReference type="GO" id="GO:0016740">
    <property type="term" value="F:transferase activity"/>
    <property type="evidence" value="ECO:0007669"/>
    <property type="project" value="UniProtKB-KW"/>
</dbReference>
<evidence type="ECO:0000259" key="4">
    <source>
        <dbReference type="Pfam" id="PF02397"/>
    </source>
</evidence>
<keyword evidence="3" id="KW-1133">Transmembrane helix</keyword>
<gene>
    <name evidence="5" type="ORF">PQ455_07680</name>
</gene>
<keyword evidence="2" id="KW-0270">Exopolysaccharide synthesis</keyword>
<dbReference type="Proteomes" id="UP001220395">
    <property type="component" value="Chromosome"/>
</dbReference>
<feature type="transmembrane region" description="Helical" evidence="3">
    <location>
        <begin position="59"/>
        <end position="77"/>
    </location>
</feature>
<dbReference type="PANTHER" id="PTHR30576:SF0">
    <property type="entry name" value="UNDECAPRENYL-PHOSPHATE N-ACETYLGALACTOSAMINYL 1-PHOSPHATE TRANSFERASE-RELATED"/>
    <property type="match status" value="1"/>
</dbReference>
<dbReference type="PANTHER" id="PTHR30576">
    <property type="entry name" value="COLANIC BIOSYNTHESIS UDP-GLUCOSE LIPID CARRIER TRANSFERASE"/>
    <property type="match status" value="1"/>
</dbReference>
<keyword evidence="3" id="KW-0472">Membrane</keyword>
<feature type="domain" description="Bacterial sugar transferase" evidence="4">
    <location>
        <begin position="267"/>
        <end position="455"/>
    </location>
</feature>
<accession>A0ABY7TPX7</accession>
<evidence type="ECO:0000313" key="5">
    <source>
        <dbReference type="EMBL" id="WCT75083.1"/>
    </source>
</evidence>
<evidence type="ECO:0000256" key="2">
    <source>
        <dbReference type="ARBA" id="ARBA00023169"/>
    </source>
</evidence>
<dbReference type="Pfam" id="PF02397">
    <property type="entry name" value="Bac_transf"/>
    <property type="match status" value="1"/>
</dbReference>
<dbReference type="RefSeq" id="WP_273690631.1">
    <property type="nucleotide sequence ID" value="NZ_CP117411.1"/>
</dbReference>
<feature type="transmembrane region" description="Helical" evidence="3">
    <location>
        <begin position="98"/>
        <end position="117"/>
    </location>
</feature>
<feature type="transmembrane region" description="Helical" evidence="3">
    <location>
        <begin position="28"/>
        <end position="53"/>
    </location>
</feature>
<proteinExistence type="inferred from homology"/>
<dbReference type="EMBL" id="CP117411">
    <property type="protein sequence ID" value="WCT75083.1"/>
    <property type="molecule type" value="Genomic_DNA"/>
</dbReference>
<protein>
    <submittedName>
        <fullName evidence="5">Sugar transferase</fullName>
    </submittedName>
</protein>
<sequence length="460" mass="50039">MSNRYELAVEMAERHGQAQPKSWRRAQIYMAMAAADLLMISLGFMIASVLWAGYVEKNVSTMLAFILPIQMLAGLNAQSYGMATLISPARSVTRAVQSFLWTMLAVICMGFLLKVGAEYSRAIAAIGAALSVALLIAGRMGVFWLGTRVLIDGPISKVILCDGTMLLPGPGETIINTAAAGLAPMLHDPMMLDRIGRAVRHADRVIVACAPDRRVAWATALKGAGVDTELLMPEFEELGVLGTDSYGDAITAIVARGPLGLRNRAIKRCFDLFIVAWLLPVLLGVTGLVALLIKLDDGGPVFFVQRRIGQGNRLFPMYKFRSMKAAQLDAGGVQSTQRGDSRITRVGRILRSTSIDELPQLFNVLKGDMSIVGPRPHALASTAGDALFWEVDQRYWGRHAAKPGLTGLAQVRGFRGATETASDLTNRVQADLEYLANWTIWRDMRIVAATFGVLLHHNAY</sequence>
<keyword evidence="6" id="KW-1185">Reference proteome</keyword>